<reference evidence="1 2" key="1">
    <citation type="submission" date="2015-06" db="EMBL/GenBank/DDBJ databases">
        <title>Improved classification and identification of acetic acid bacteria using matrix-assisted laser desorption/ionization time-of-flight mass spectrometry; Gluconobacter nephelii and Gluconobacter uchimurae are later heterotypic synonyms of Gluconobacter japonicus and Gluconobacter oxydans, respectively.</title>
        <authorList>
            <person name="Li L."/>
            <person name="Cleenwerck I."/>
            <person name="De Vuyst L."/>
            <person name="Vandamme P."/>
        </authorList>
    </citation>
    <scope>NUCLEOTIDE SEQUENCE [LARGE SCALE GENOMIC DNA]</scope>
    <source>
        <strain evidence="1 2">LMG 1608</strain>
    </source>
</reference>
<dbReference type="EMBL" id="LHZY01000038">
    <property type="protein sequence ID" value="KXV71079.1"/>
    <property type="molecule type" value="Genomic_DNA"/>
</dbReference>
<dbReference type="Proteomes" id="UP000075312">
    <property type="component" value="Unassembled WGS sequence"/>
</dbReference>
<accession>A0A149UST4</accession>
<evidence type="ECO:0000313" key="2">
    <source>
        <dbReference type="Proteomes" id="UP000075312"/>
    </source>
</evidence>
<proteinExistence type="predicted"/>
<sequence>MYFPLLSLALSPILEAPTTSLALLVRRVLGDSLYWANHSQQKPLRTGDSSGRLLKMKIFMNRLVLLQNIFLNNLLLAWDK</sequence>
<name>A0A149UST4_9PROT</name>
<organism evidence="1 2">
    <name type="scientific">Acetobacter cerevisiae</name>
    <dbReference type="NCBI Taxonomy" id="178900"/>
    <lineage>
        <taxon>Bacteria</taxon>
        <taxon>Pseudomonadati</taxon>
        <taxon>Pseudomonadota</taxon>
        <taxon>Alphaproteobacteria</taxon>
        <taxon>Acetobacterales</taxon>
        <taxon>Acetobacteraceae</taxon>
        <taxon>Acetobacter</taxon>
    </lineage>
</organism>
<protein>
    <submittedName>
        <fullName evidence="1">Uncharacterized protein</fullName>
    </submittedName>
</protein>
<dbReference type="AlphaFoldDB" id="A0A149UST4"/>
<evidence type="ECO:0000313" key="1">
    <source>
        <dbReference type="EMBL" id="KXV71079.1"/>
    </source>
</evidence>
<comment type="caution">
    <text evidence="1">The sequence shown here is derived from an EMBL/GenBank/DDBJ whole genome shotgun (WGS) entry which is preliminary data.</text>
</comment>
<gene>
    <name evidence="1" type="ORF">AD952_10580</name>
</gene>